<keyword evidence="2" id="KW-0472">Membrane</keyword>
<gene>
    <name evidence="3" type="ORF">AWC19_05040</name>
</gene>
<comment type="caution">
    <text evidence="3">The sequence shown here is derived from an EMBL/GenBank/DDBJ whole genome shotgun (WGS) entry which is preliminary data.</text>
</comment>
<evidence type="ECO:0000313" key="4">
    <source>
        <dbReference type="Proteomes" id="UP000193529"/>
    </source>
</evidence>
<keyword evidence="4" id="KW-1185">Reference proteome</keyword>
<protein>
    <submittedName>
        <fullName evidence="3">Uncharacterized protein</fullName>
    </submittedName>
</protein>
<accession>A0A1X1ZS64</accession>
<feature type="compositionally biased region" description="Pro residues" evidence="1">
    <location>
        <begin position="197"/>
        <end position="209"/>
    </location>
</feature>
<dbReference type="AlphaFoldDB" id="A0A1X1ZS64"/>
<evidence type="ECO:0000256" key="2">
    <source>
        <dbReference type="SAM" id="Phobius"/>
    </source>
</evidence>
<proteinExistence type="predicted"/>
<dbReference type="RefSeq" id="WP_085077795.1">
    <property type="nucleotide sequence ID" value="NZ_JACKRZ010000139.1"/>
</dbReference>
<keyword evidence="2" id="KW-0812">Transmembrane</keyword>
<name>A0A1X1ZS64_9MYCO</name>
<feature type="transmembrane region" description="Helical" evidence="2">
    <location>
        <begin position="44"/>
        <end position="64"/>
    </location>
</feature>
<evidence type="ECO:0000256" key="1">
    <source>
        <dbReference type="SAM" id="MobiDB-lite"/>
    </source>
</evidence>
<dbReference type="EMBL" id="LQPJ01000089">
    <property type="protein sequence ID" value="ORW26132.1"/>
    <property type="molecule type" value="Genomic_DNA"/>
</dbReference>
<reference evidence="3 4" key="1">
    <citation type="submission" date="2016-01" db="EMBL/GenBank/DDBJ databases">
        <title>The new phylogeny of the genus Mycobacterium.</title>
        <authorList>
            <person name="Tarcisio F."/>
            <person name="Conor M."/>
            <person name="Antonella G."/>
            <person name="Elisabetta G."/>
            <person name="Giulia F.S."/>
            <person name="Sara T."/>
            <person name="Anna F."/>
            <person name="Clotilde B."/>
            <person name="Roberto B."/>
            <person name="Veronica D.S."/>
            <person name="Fabio R."/>
            <person name="Monica P."/>
            <person name="Olivier J."/>
            <person name="Enrico T."/>
            <person name="Nicola S."/>
        </authorList>
    </citation>
    <scope>NUCLEOTIDE SEQUENCE [LARGE SCALE GENOMIC DNA]</scope>
    <source>
        <strain evidence="3 4">DSM 44572</strain>
    </source>
</reference>
<feature type="region of interest" description="Disordered" evidence="1">
    <location>
        <begin position="69"/>
        <end position="94"/>
    </location>
</feature>
<sequence length="237" mass="24490">MTSHAPRISAAGERKRSRRPDPAGAGNRQADDDGSSMSVAKMGLIGTLGAAAVGAVTSIVIAVMHDGSVPNASAGGTPAPTTITSPKPIRPSPRGSFDQVAINDSGTAVTVAGSAAKDIDSVVVLVGPRQSGGQYWANSTNVVNGRWQLVVATDPHVPVPYQIKAFYREREAGASYRPNQDGAVIRDVSRFSMPQSGPTPTPTPAPPEPLLSCAEQHGDSCFDGPGWGPPSVYQSDH</sequence>
<evidence type="ECO:0000313" key="3">
    <source>
        <dbReference type="EMBL" id="ORW26132.1"/>
    </source>
</evidence>
<keyword evidence="2" id="KW-1133">Transmembrane helix</keyword>
<dbReference type="OrthoDB" id="4721577at2"/>
<organism evidence="3 4">
    <name type="scientific">Mycobacterium palustre</name>
    <dbReference type="NCBI Taxonomy" id="153971"/>
    <lineage>
        <taxon>Bacteria</taxon>
        <taxon>Bacillati</taxon>
        <taxon>Actinomycetota</taxon>
        <taxon>Actinomycetes</taxon>
        <taxon>Mycobacteriales</taxon>
        <taxon>Mycobacteriaceae</taxon>
        <taxon>Mycobacterium</taxon>
        <taxon>Mycobacterium simiae complex</taxon>
    </lineage>
</organism>
<feature type="region of interest" description="Disordered" evidence="1">
    <location>
        <begin position="191"/>
        <end position="237"/>
    </location>
</feature>
<feature type="region of interest" description="Disordered" evidence="1">
    <location>
        <begin position="1"/>
        <end position="36"/>
    </location>
</feature>
<dbReference type="Proteomes" id="UP000193529">
    <property type="component" value="Unassembled WGS sequence"/>
</dbReference>